<evidence type="ECO:0000313" key="10">
    <source>
        <dbReference type="EMBL" id="GDY51959.1"/>
    </source>
</evidence>
<dbReference type="InterPro" id="IPR013968">
    <property type="entry name" value="PKS_KR"/>
</dbReference>
<reference evidence="10 11" key="1">
    <citation type="journal article" date="2020" name="Int. J. Syst. Evol. Microbiol.">
        <title>Reclassification of Streptomyces castelarensis and Streptomyces sporoclivatus as later heterotypic synonyms of Streptomyces antimycoticus.</title>
        <authorList>
            <person name="Komaki H."/>
            <person name="Tamura T."/>
        </authorList>
    </citation>
    <scope>NUCLEOTIDE SEQUENCE [LARGE SCALE GENOMIC DNA]</scope>
    <source>
        <strain evidence="10 11">NBRC 13459</strain>
    </source>
</reference>
<dbReference type="SUPFAM" id="SSF47336">
    <property type="entry name" value="ACP-like"/>
    <property type="match status" value="1"/>
</dbReference>
<dbReference type="NCBIfam" id="NF045894">
    <property type="entry name" value="PKS_plus_SDR"/>
    <property type="match status" value="1"/>
</dbReference>
<dbReference type="SUPFAM" id="SSF51735">
    <property type="entry name" value="NAD(P)-binding Rossmann-fold domains"/>
    <property type="match status" value="2"/>
</dbReference>
<dbReference type="FunFam" id="1.10.1200.10:FF:000007">
    <property type="entry name" value="Probable polyketide synthase pks17"/>
    <property type="match status" value="1"/>
</dbReference>
<evidence type="ECO:0000256" key="3">
    <source>
        <dbReference type="ARBA" id="ARBA00022679"/>
    </source>
</evidence>
<dbReference type="Pfam" id="PF16197">
    <property type="entry name" value="KAsynt_C_assoc"/>
    <property type="match status" value="1"/>
</dbReference>
<evidence type="ECO:0000313" key="11">
    <source>
        <dbReference type="Proteomes" id="UP000301309"/>
    </source>
</evidence>
<keyword evidence="6" id="KW-0012">Acyltransferase</keyword>
<organism evidence="10 11">
    <name type="scientific">Streptomyces violaceusniger</name>
    <dbReference type="NCBI Taxonomy" id="68280"/>
    <lineage>
        <taxon>Bacteria</taxon>
        <taxon>Bacillati</taxon>
        <taxon>Actinomycetota</taxon>
        <taxon>Actinomycetes</taxon>
        <taxon>Kitasatosporales</taxon>
        <taxon>Streptomycetaceae</taxon>
        <taxon>Streptomyces</taxon>
        <taxon>Streptomyces violaceusniger group</taxon>
    </lineage>
</organism>
<dbReference type="PROSITE" id="PS00606">
    <property type="entry name" value="KS3_1"/>
    <property type="match status" value="2"/>
</dbReference>
<dbReference type="Gene3D" id="3.40.50.720">
    <property type="entry name" value="NAD(P)-binding Rossmann-like Domain"/>
    <property type="match status" value="1"/>
</dbReference>
<evidence type="ECO:0000256" key="1">
    <source>
        <dbReference type="ARBA" id="ARBA00022450"/>
    </source>
</evidence>
<dbReference type="InterPro" id="IPR036291">
    <property type="entry name" value="NAD(P)-bd_dom_sf"/>
</dbReference>
<feature type="domain" description="Carrier" evidence="8">
    <location>
        <begin position="1362"/>
        <end position="1437"/>
    </location>
</feature>
<dbReference type="PROSITE" id="PS50075">
    <property type="entry name" value="CARRIER"/>
    <property type="match status" value="1"/>
</dbReference>
<dbReference type="InterPro" id="IPR041618">
    <property type="entry name" value="PKS_DE"/>
</dbReference>
<dbReference type="InterPro" id="IPR016039">
    <property type="entry name" value="Thiolase-like"/>
</dbReference>
<dbReference type="Pfam" id="PF00698">
    <property type="entry name" value="Acyl_transf_1"/>
    <property type="match status" value="1"/>
</dbReference>
<dbReference type="InterPro" id="IPR016035">
    <property type="entry name" value="Acyl_Trfase/lysoPLipase"/>
</dbReference>
<keyword evidence="4" id="KW-0045">Antibiotic biosynthesis</keyword>
<dbReference type="Pfam" id="PF18369">
    <property type="entry name" value="PKS_DE"/>
    <property type="match status" value="1"/>
</dbReference>
<dbReference type="GO" id="GO:0004312">
    <property type="term" value="F:fatty acid synthase activity"/>
    <property type="evidence" value="ECO:0007669"/>
    <property type="project" value="TreeGrafter"/>
</dbReference>
<dbReference type="InterPro" id="IPR020806">
    <property type="entry name" value="PKS_PP-bd"/>
</dbReference>
<dbReference type="InterPro" id="IPR001227">
    <property type="entry name" value="Ac_transferase_dom_sf"/>
</dbReference>
<evidence type="ECO:0000259" key="8">
    <source>
        <dbReference type="PROSITE" id="PS50075"/>
    </source>
</evidence>
<dbReference type="PANTHER" id="PTHR43775">
    <property type="entry name" value="FATTY ACID SYNTHASE"/>
    <property type="match status" value="1"/>
</dbReference>
<dbReference type="InterPro" id="IPR020841">
    <property type="entry name" value="PKS_Beta-ketoAc_synthase_dom"/>
</dbReference>
<dbReference type="GO" id="GO:0031177">
    <property type="term" value="F:phosphopantetheine binding"/>
    <property type="evidence" value="ECO:0007669"/>
    <property type="project" value="InterPro"/>
</dbReference>
<dbReference type="SUPFAM" id="SSF53901">
    <property type="entry name" value="Thiolase-like"/>
    <property type="match status" value="2"/>
</dbReference>
<dbReference type="InterPro" id="IPR018201">
    <property type="entry name" value="Ketoacyl_synth_AS"/>
</dbReference>
<dbReference type="SMART" id="SM00825">
    <property type="entry name" value="PKS_KS"/>
    <property type="match status" value="2"/>
</dbReference>
<keyword evidence="3" id="KW-0808">Transferase</keyword>
<dbReference type="InterPro" id="IPR057326">
    <property type="entry name" value="KR_dom"/>
</dbReference>
<dbReference type="InterPro" id="IPR032821">
    <property type="entry name" value="PKS_assoc"/>
</dbReference>
<evidence type="ECO:0000259" key="9">
    <source>
        <dbReference type="PROSITE" id="PS52004"/>
    </source>
</evidence>
<dbReference type="SMART" id="SM01294">
    <property type="entry name" value="PKS_PP_betabranch"/>
    <property type="match status" value="1"/>
</dbReference>
<dbReference type="InterPro" id="IPR016036">
    <property type="entry name" value="Malonyl_transacylase_ACP-bd"/>
</dbReference>
<dbReference type="InterPro" id="IPR006162">
    <property type="entry name" value="Ppantetheine_attach_site"/>
</dbReference>
<dbReference type="Pfam" id="PF08659">
    <property type="entry name" value="KR"/>
    <property type="match status" value="1"/>
</dbReference>
<evidence type="ECO:0000256" key="7">
    <source>
        <dbReference type="SAM" id="MobiDB-lite"/>
    </source>
</evidence>
<dbReference type="CDD" id="cd08952">
    <property type="entry name" value="KR_1_SDR_x"/>
    <property type="match status" value="1"/>
</dbReference>
<dbReference type="Pfam" id="PF00550">
    <property type="entry name" value="PP-binding"/>
    <property type="match status" value="1"/>
</dbReference>
<dbReference type="PROSITE" id="PS00012">
    <property type="entry name" value="PHOSPHOPANTETHEINE"/>
    <property type="match status" value="1"/>
</dbReference>
<keyword evidence="11" id="KW-1185">Reference proteome</keyword>
<evidence type="ECO:0000256" key="2">
    <source>
        <dbReference type="ARBA" id="ARBA00022553"/>
    </source>
</evidence>
<dbReference type="SUPFAM" id="SSF52151">
    <property type="entry name" value="FabD/lysophospholipase-like"/>
    <property type="match status" value="1"/>
</dbReference>
<feature type="domain" description="Ketosynthase family 3 (KS3)" evidence="9">
    <location>
        <begin position="1463"/>
        <end position="1785"/>
    </location>
</feature>
<feature type="domain" description="Ketosynthase family 3 (KS3)" evidence="9">
    <location>
        <begin position="1"/>
        <end position="341"/>
    </location>
</feature>
<dbReference type="InterPro" id="IPR014030">
    <property type="entry name" value="Ketoacyl_synth_N"/>
</dbReference>
<dbReference type="Gene3D" id="6.10.140.1830">
    <property type="match status" value="1"/>
</dbReference>
<evidence type="ECO:0000256" key="6">
    <source>
        <dbReference type="ARBA" id="ARBA00023315"/>
    </source>
</evidence>
<dbReference type="InterPro" id="IPR050091">
    <property type="entry name" value="PKS_NRPS_Biosynth_Enz"/>
</dbReference>
<sequence>MDPQQRLLLETSWEALERAGLDARGLRGSRTGVFAGLMYHDYAPPLDRTPEHVEGLVLTGNTGSVLSGRVAYTFGFEGPAVTVDTACSSSLVALHLAGQALRSGECDLALAGGVTVMSTPGTFIQFGRQRGLAGDGRCKAFAADADGTGWAEGVGVLVVERLSDARRLGHRVLAVVRGSAVNQDGASNGLTAPNGPSQQRVIRAALADAGLAASDVDAVEAHGTGTRLGDPIEAQALMVTYGRDRAVDRPLWLGSLKSNIGHTQAAAGVGGVIKMVQAMRHGTLPRTLHINEPTPAVEWESSGLELLTRAREWSVPDGQPRRAAVSSFGISGTNAHVIIEEAPAPAGPASDRWEPAVTPWVLSGRTGAALQAQAERLAAFIESRPDVSFTDVGACLATGRAVHEHRAVVAGTARDELLDAVRAIAHGTGDSGVVRDDDTVPRAVFMFPGQGSQWVGMAEELLTDSPVFAARMRDCATALRPYLDLPLLEVLGDASALERVELVQPALWAVMVSLAEVWRSHGVQPAAVVGHSQGEIAAAVVAGALSLEDGARVVALRSRAVAAELSGRGGMAAVAASADEVRRLIESLDGTVSVAAVNGPAATVVSGTPDGLEALESRCEQDGVRFRRVAVDYASHSAQVDALHDRILADLSPLRPRRVAVPFFSTVTGDWLGDDVPDAGYWVRNLRHPVRFEEAVRALAADGFGAFVECSAHPVLTAAVQDTLEAVGHDAAVVGTLRRADGGARRLLTSFGEAFVRGVPVDWTQAYAGTGARHIDLPTYAFQRERYWWDPATRQDPVTVRESTGPADDTGFWEAVENGDAETLADALDTDAEPLARLLPTLRTWRRRRTVTTTVDSWRYRTRWVPASLPDRPTLTGTWLLVAPADVAGTADLADMVTAAVRDHGGTVTALALPAGATREDITRRLPEETFTGVLSLLSTGDGPATADGVSRTGLTTTVALFQALGDAAVKGPLWCLTRDAVTATDQDARIHRGTAAAQHMVWGLGRIAALEQPERFGGLIDLPARPDTRTGRLLAAVLTGNTGEDQVALRPSGALVRRLTRAAATATRPEWRPRGTVLVTGGTGGLGARVARHLVRSGAEHLLLASRRGPDAPGATELRAELEATGARVTVAACDVGDRADLARLLDTVPDDCPLRAVVHTAAVLDDAVVEHLTPERIDRVLRVKADGAWHLHELTRDRNLDAFVLFSSVAGTLGASGQGNYAPGNAYLDALAEQRHALGLPATSIAWSIWDEKGMATEDGIEAVARRHGLPGMAPDLAVAALTAAAGDHEPTVMVADVEWDRFHVAYTATRPSPFLADLPDVRRLTSAAPAGEPTARVSTESGDFAARLTALGSDAEQRATLLTVVREQVAAVLGHSGSDAVDSTAAYRDLGFDSVTAVELRNRLNGVTGLRLASTIVFDHPNARALADHLHDELLGASPFPDAPNPDAPSTPATASAADEDPVVIVGMSCRFPGDVRSPEDLWRVLRTGGDAITPFPDDRGWDLDALYAPGSDRPGTSCTREGGFLYDADEFDAEFFGVSPREALAMDPQQRLLLETSWEALERAGIDPTTLRGTRAAVFTGTNGGDYLAMSPDAPEEVAGYVGTGNTGSVLSGRVAYTLGFEGPAVTVDTACSASLVALHLAARSLRQGECDLALTGGVTVMATPGLFTEFTRQGGLAPDGRSKAFGADADGAGFAEGVGVLVVERLSDARRNGHQILAVLRGSAVNQDGASNGLTAPSGLAQQRVIRAALEDAGLVGSDVDVVEAHGTGTKLGIRLRRRR</sequence>
<dbReference type="Gene3D" id="3.40.47.10">
    <property type="match status" value="2"/>
</dbReference>
<dbReference type="Pfam" id="PF02801">
    <property type="entry name" value="Ketoacyl-synt_C"/>
    <property type="match status" value="2"/>
</dbReference>
<dbReference type="PANTHER" id="PTHR43775:SF51">
    <property type="entry name" value="INACTIVE PHENOLPHTHIOCEROL SYNTHESIS POLYKETIDE SYNTHASE TYPE I PKS1-RELATED"/>
    <property type="match status" value="1"/>
</dbReference>
<proteinExistence type="predicted"/>
<name>A0A4D4L1N8_STRVO</name>
<dbReference type="Gene3D" id="3.40.366.10">
    <property type="entry name" value="Malonyl-Coenzyme A Acyl Carrier Protein, domain 2"/>
    <property type="match status" value="1"/>
</dbReference>
<comment type="caution">
    <text evidence="10">The sequence shown here is derived from an EMBL/GenBank/DDBJ whole genome shotgun (WGS) entry which is preliminary data.</text>
</comment>
<dbReference type="InterPro" id="IPR014031">
    <property type="entry name" value="Ketoacyl_synth_C"/>
</dbReference>
<dbReference type="SUPFAM" id="SSF55048">
    <property type="entry name" value="Probable ACP-binding domain of malonyl-CoA ACP transacylase"/>
    <property type="match status" value="1"/>
</dbReference>
<keyword evidence="2" id="KW-0597">Phosphoprotein</keyword>
<keyword evidence="5" id="KW-0511">Multifunctional enzyme</keyword>
<dbReference type="SMART" id="SM00823">
    <property type="entry name" value="PKS_PP"/>
    <property type="match status" value="1"/>
</dbReference>
<feature type="region of interest" description="Disordered" evidence="7">
    <location>
        <begin position="1440"/>
        <end position="1462"/>
    </location>
</feature>
<dbReference type="FunFam" id="3.40.366.10:FF:000002">
    <property type="entry name" value="Probable polyketide synthase 2"/>
    <property type="match status" value="1"/>
</dbReference>
<accession>A0A4D4L1N8</accession>
<dbReference type="InterPro" id="IPR009081">
    <property type="entry name" value="PP-bd_ACP"/>
</dbReference>
<evidence type="ECO:0000256" key="4">
    <source>
        <dbReference type="ARBA" id="ARBA00023194"/>
    </source>
</evidence>
<gene>
    <name evidence="10" type="ORF">SVIO_025820</name>
</gene>
<dbReference type="PROSITE" id="PS52004">
    <property type="entry name" value="KS3_2"/>
    <property type="match status" value="2"/>
</dbReference>
<dbReference type="Gene3D" id="3.30.70.3290">
    <property type="match status" value="1"/>
</dbReference>
<dbReference type="GO" id="GO:0006633">
    <property type="term" value="P:fatty acid biosynthetic process"/>
    <property type="evidence" value="ECO:0007669"/>
    <property type="project" value="InterPro"/>
</dbReference>
<dbReference type="GO" id="GO:0004315">
    <property type="term" value="F:3-oxoacyl-[acyl-carrier-protein] synthase activity"/>
    <property type="evidence" value="ECO:0007669"/>
    <property type="project" value="InterPro"/>
</dbReference>
<dbReference type="CDD" id="cd00833">
    <property type="entry name" value="PKS"/>
    <property type="match status" value="2"/>
</dbReference>
<dbReference type="SMART" id="SM00822">
    <property type="entry name" value="PKS_KR"/>
    <property type="match status" value="1"/>
</dbReference>
<dbReference type="Gene3D" id="1.10.1200.10">
    <property type="entry name" value="ACP-like"/>
    <property type="match status" value="1"/>
</dbReference>
<dbReference type="SMART" id="SM00827">
    <property type="entry name" value="PKS_AT"/>
    <property type="match status" value="1"/>
</dbReference>
<dbReference type="EMBL" id="BJHW01000001">
    <property type="protein sequence ID" value="GDY51959.1"/>
    <property type="molecule type" value="Genomic_DNA"/>
</dbReference>
<dbReference type="Pfam" id="PF00109">
    <property type="entry name" value="ketoacyl-synt"/>
    <property type="match status" value="2"/>
</dbReference>
<dbReference type="Proteomes" id="UP000301309">
    <property type="component" value="Unassembled WGS sequence"/>
</dbReference>
<keyword evidence="1" id="KW-0596">Phosphopantetheine</keyword>
<dbReference type="InterPro" id="IPR036736">
    <property type="entry name" value="ACP-like_sf"/>
</dbReference>
<protein>
    <submittedName>
        <fullName evidence="10">Uncharacterized protein</fullName>
    </submittedName>
</protein>
<dbReference type="GO" id="GO:0017000">
    <property type="term" value="P:antibiotic biosynthetic process"/>
    <property type="evidence" value="ECO:0007669"/>
    <property type="project" value="UniProtKB-KW"/>
</dbReference>
<evidence type="ECO:0000256" key="5">
    <source>
        <dbReference type="ARBA" id="ARBA00023268"/>
    </source>
</evidence>
<dbReference type="InterPro" id="IPR014043">
    <property type="entry name" value="Acyl_transferase_dom"/>
</dbReference>